<feature type="compositionally biased region" description="Low complexity" evidence="2">
    <location>
        <begin position="192"/>
        <end position="216"/>
    </location>
</feature>
<feature type="compositionally biased region" description="Basic and acidic residues" evidence="2">
    <location>
        <begin position="277"/>
        <end position="319"/>
    </location>
</feature>
<evidence type="ECO:0000256" key="1">
    <source>
        <dbReference type="SAM" id="Coils"/>
    </source>
</evidence>
<protein>
    <submittedName>
        <fullName evidence="3">Uncharacterized protein</fullName>
    </submittedName>
</protein>
<comment type="caution">
    <text evidence="3">The sequence shown here is derived from an EMBL/GenBank/DDBJ whole genome shotgun (WGS) entry which is preliminary data.</text>
</comment>
<feature type="region of interest" description="Disordered" evidence="2">
    <location>
        <begin position="126"/>
        <end position="364"/>
    </location>
</feature>
<accession>A0A2V0NQY2</accession>
<feature type="coiled-coil region" evidence="1">
    <location>
        <begin position="55"/>
        <end position="89"/>
    </location>
</feature>
<evidence type="ECO:0000256" key="2">
    <source>
        <dbReference type="SAM" id="MobiDB-lite"/>
    </source>
</evidence>
<keyword evidence="1" id="KW-0175">Coiled coil</keyword>
<organism evidence="3 4">
    <name type="scientific">Raphidocelis subcapitata</name>
    <dbReference type="NCBI Taxonomy" id="307507"/>
    <lineage>
        <taxon>Eukaryota</taxon>
        <taxon>Viridiplantae</taxon>
        <taxon>Chlorophyta</taxon>
        <taxon>core chlorophytes</taxon>
        <taxon>Chlorophyceae</taxon>
        <taxon>CS clade</taxon>
        <taxon>Sphaeropleales</taxon>
        <taxon>Selenastraceae</taxon>
        <taxon>Raphidocelis</taxon>
    </lineage>
</organism>
<feature type="compositionally biased region" description="Gly residues" evidence="2">
    <location>
        <begin position="131"/>
        <end position="153"/>
    </location>
</feature>
<gene>
    <name evidence="3" type="ORF">Rsub_01531</name>
</gene>
<keyword evidence="4" id="KW-1185">Reference proteome</keyword>
<reference evidence="3 4" key="1">
    <citation type="journal article" date="2018" name="Sci. Rep.">
        <title>Raphidocelis subcapitata (=Pseudokirchneriella subcapitata) provides an insight into genome evolution and environmental adaptations in the Sphaeropleales.</title>
        <authorList>
            <person name="Suzuki S."/>
            <person name="Yamaguchi H."/>
            <person name="Nakajima N."/>
            <person name="Kawachi M."/>
        </authorList>
    </citation>
    <scope>NUCLEOTIDE SEQUENCE [LARGE SCALE GENOMIC DNA]</scope>
    <source>
        <strain evidence="3 4">NIES-35</strain>
    </source>
</reference>
<dbReference type="AlphaFoldDB" id="A0A2V0NQY2"/>
<evidence type="ECO:0000313" key="4">
    <source>
        <dbReference type="Proteomes" id="UP000247498"/>
    </source>
</evidence>
<feature type="compositionally biased region" description="Low complexity" evidence="2">
    <location>
        <begin position="154"/>
        <end position="175"/>
    </location>
</feature>
<dbReference type="EMBL" id="BDRX01000007">
    <property type="protein sequence ID" value="GBF89032.1"/>
    <property type="molecule type" value="Genomic_DNA"/>
</dbReference>
<dbReference type="InParanoid" id="A0A2V0NQY2"/>
<sequence length="364" mass="38179">MAAPECEAGELIDLGDLELRGRAPAAADDADDDGDIYAGLCDDGEIDRRLQRDRLGELEARVAAQGEEVARLRQQLAAANQTAERLAVERAVLLTNISSVFLTARREIKWRSDELQAARREVHQLKAAARSGGGSGGGGGGKSGGGGGAGSGTGRRVAGGPAWAQLPQQGHQPQQLLPPPPCQQQPWPQPQPQERLPAPSAPQQQAQQPQLSPAPQHAKQQEQNRNPRPHNATPSRCERQGGAVASSGDGRSGGESGRGGGQGGSGRGDGRGGWGERCGEGRDRDARQRGLGDRGSTGRDQRQFERPQCRDGPGEKPRESAGGGGGGREGGHGGRAPLRESNAPAGRKRSRSPRGRGDHSPRKR</sequence>
<dbReference type="Proteomes" id="UP000247498">
    <property type="component" value="Unassembled WGS sequence"/>
</dbReference>
<evidence type="ECO:0000313" key="3">
    <source>
        <dbReference type="EMBL" id="GBF89032.1"/>
    </source>
</evidence>
<feature type="compositionally biased region" description="Basic and acidic residues" evidence="2">
    <location>
        <begin position="355"/>
        <end position="364"/>
    </location>
</feature>
<feature type="compositionally biased region" description="Gly residues" evidence="2">
    <location>
        <begin position="250"/>
        <end position="276"/>
    </location>
</feature>
<dbReference type="STRING" id="307507.A0A2V0NQY2"/>
<name>A0A2V0NQY2_9CHLO</name>
<feature type="compositionally biased region" description="Pro residues" evidence="2">
    <location>
        <begin position="176"/>
        <end position="191"/>
    </location>
</feature>
<proteinExistence type="predicted"/>